<name>A0A448WR84_9PLAT</name>
<dbReference type="AlphaFoldDB" id="A0A448WR84"/>
<sequence>MHARTHARTHMHQRAYVQHRGKGVSVKWPSDLSCNREKPAQLLGLCLGRVGSGRVESSRVESSRVAQGALGQRVAISDKPVQVQLHGLINRPRRWEKVAARLTGPPS</sequence>
<proteinExistence type="predicted"/>
<dbReference type="Proteomes" id="UP000784294">
    <property type="component" value="Unassembled WGS sequence"/>
</dbReference>
<evidence type="ECO:0000313" key="2">
    <source>
        <dbReference type="Proteomes" id="UP000784294"/>
    </source>
</evidence>
<protein>
    <submittedName>
        <fullName evidence="1">Uncharacterized protein</fullName>
    </submittedName>
</protein>
<reference evidence="1" key="1">
    <citation type="submission" date="2018-11" db="EMBL/GenBank/DDBJ databases">
        <authorList>
            <consortium name="Pathogen Informatics"/>
        </authorList>
    </citation>
    <scope>NUCLEOTIDE SEQUENCE</scope>
</reference>
<organism evidence="1 2">
    <name type="scientific">Protopolystoma xenopodis</name>
    <dbReference type="NCBI Taxonomy" id="117903"/>
    <lineage>
        <taxon>Eukaryota</taxon>
        <taxon>Metazoa</taxon>
        <taxon>Spiralia</taxon>
        <taxon>Lophotrochozoa</taxon>
        <taxon>Platyhelminthes</taxon>
        <taxon>Monogenea</taxon>
        <taxon>Polyopisthocotylea</taxon>
        <taxon>Polystomatidea</taxon>
        <taxon>Polystomatidae</taxon>
        <taxon>Protopolystoma</taxon>
    </lineage>
</organism>
<dbReference type="EMBL" id="CAAALY010035999">
    <property type="protein sequence ID" value="VEL18194.1"/>
    <property type="molecule type" value="Genomic_DNA"/>
</dbReference>
<comment type="caution">
    <text evidence="1">The sequence shown here is derived from an EMBL/GenBank/DDBJ whole genome shotgun (WGS) entry which is preliminary data.</text>
</comment>
<keyword evidence="2" id="KW-1185">Reference proteome</keyword>
<evidence type="ECO:0000313" key="1">
    <source>
        <dbReference type="EMBL" id="VEL18194.1"/>
    </source>
</evidence>
<accession>A0A448WR84</accession>
<gene>
    <name evidence="1" type="ORF">PXEA_LOCUS11634</name>
</gene>